<dbReference type="AlphaFoldDB" id="A0A7H9BQ07"/>
<feature type="domain" description="N-acetyltransferase" evidence="4">
    <location>
        <begin position="11"/>
        <end position="170"/>
    </location>
</feature>
<keyword evidence="1 5" id="KW-0808">Transferase</keyword>
<evidence type="ECO:0000259" key="4">
    <source>
        <dbReference type="PROSITE" id="PS51186"/>
    </source>
</evidence>
<dbReference type="RefSeq" id="WP_179356049.1">
    <property type="nucleotide sequence ID" value="NZ_CP058627.1"/>
</dbReference>
<dbReference type="PANTHER" id="PTHR43792:SF8">
    <property type="entry name" value="[RIBOSOMAL PROTEIN US5]-ALANINE N-ACETYLTRANSFERASE"/>
    <property type="match status" value="1"/>
</dbReference>
<evidence type="ECO:0000256" key="1">
    <source>
        <dbReference type="ARBA" id="ARBA00022679"/>
    </source>
</evidence>
<dbReference type="PANTHER" id="PTHR43792">
    <property type="entry name" value="GNAT FAMILY, PUTATIVE (AFU_ORTHOLOGUE AFUA_3G00765)-RELATED-RELATED"/>
    <property type="match status" value="1"/>
</dbReference>
<organism evidence="5 6">
    <name type="scientific">Chitinibacter bivalviorum</name>
    <dbReference type="NCBI Taxonomy" id="2739434"/>
    <lineage>
        <taxon>Bacteria</taxon>
        <taxon>Pseudomonadati</taxon>
        <taxon>Pseudomonadota</taxon>
        <taxon>Betaproteobacteria</taxon>
        <taxon>Neisseriales</taxon>
        <taxon>Chitinibacteraceae</taxon>
        <taxon>Chitinibacter</taxon>
    </lineage>
</organism>
<gene>
    <name evidence="5" type="ORF">HQ393_14885</name>
</gene>
<evidence type="ECO:0000313" key="6">
    <source>
        <dbReference type="Proteomes" id="UP000509597"/>
    </source>
</evidence>
<protein>
    <submittedName>
        <fullName evidence="5">GNAT family N-acetyltransferase</fullName>
    </submittedName>
</protein>
<keyword evidence="6" id="KW-1185">Reference proteome</keyword>
<dbReference type="InterPro" id="IPR051531">
    <property type="entry name" value="N-acetyltransferase"/>
</dbReference>
<dbReference type="Pfam" id="PF13302">
    <property type="entry name" value="Acetyltransf_3"/>
    <property type="match status" value="1"/>
</dbReference>
<dbReference type="InterPro" id="IPR016181">
    <property type="entry name" value="Acyl_CoA_acyltransferase"/>
</dbReference>
<dbReference type="EMBL" id="CP058627">
    <property type="protein sequence ID" value="QLG89424.1"/>
    <property type="molecule type" value="Genomic_DNA"/>
</dbReference>
<dbReference type="PROSITE" id="PS51186">
    <property type="entry name" value="GNAT"/>
    <property type="match status" value="1"/>
</dbReference>
<dbReference type="GO" id="GO:0016747">
    <property type="term" value="F:acyltransferase activity, transferring groups other than amino-acyl groups"/>
    <property type="evidence" value="ECO:0007669"/>
    <property type="project" value="InterPro"/>
</dbReference>
<evidence type="ECO:0000313" key="5">
    <source>
        <dbReference type="EMBL" id="QLG89424.1"/>
    </source>
</evidence>
<evidence type="ECO:0000256" key="3">
    <source>
        <dbReference type="ARBA" id="ARBA00038502"/>
    </source>
</evidence>
<dbReference type="InterPro" id="IPR000182">
    <property type="entry name" value="GNAT_dom"/>
</dbReference>
<reference evidence="5 6" key="1">
    <citation type="submission" date="2020-07" db="EMBL/GenBank/DDBJ databases">
        <title>Complete genome sequence of Chitinibacter sp. 2T18.</title>
        <authorList>
            <person name="Bae J.-W."/>
            <person name="Choi J.-W."/>
        </authorList>
    </citation>
    <scope>NUCLEOTIDE SEQUENCE [LARGE SCALE GENOMIC DNA]</scope>
    <source>
        <strain evidence="5 6">2T18</strain>
    </source>
</reference>
<accession>A0A7H9BQ07</accession>
<dbReference type="Proteomes" id="UP000509597">
    <property type="component" value="Chromosome"/>
</dbReference>
<comment type="similarity">
    <text evidence="3">Belongs to the acetyltransferase family. RimJ subfamily.</text>
</comment>
<dbReference type="KEGG" id="chiz:HQ393_14885"/>
<sequence>MTLPTLTTSRLILRALRDTDAQYVAELAGEWAVAGNTGRIPFPYTEIMAAEFIAYQSQAAKDGREWVFAVCRQDDASLLGCVGVSMEGDVAELGYWFGQQHWGQGYATEAGRAVVDFAFVHARPTRIMSDHLPANVASGQVLDKLGFEFCGLRTVNWRDGQAIDLLQYQLNCTDWAKTQTHEDLYDSVSASQ</sequence>
<evidence type="ECO:0000256" key="2">
    <source>
        <dbReference type="ARBA" id="ARBA00023315"/>
    </source>
</evidence>
<proteinExistence type="inferred from homology"/>
<dbReference type="Gene3D" id="3.40.630.30">
    <property type="match status" value="1"/>
</dbReference>
<keyword evidence="2" id="KW-0012">Acyltransferase</keyword>
<name>A0A7H9BQ07_9NEIS</name>
<dbReference type="SUPFAM" id="SSF55729">
    <property type="entry name" value="Acyl-CoA N-acyltransferases (Nat)"/>
    <property type="match status" value="1"/>
</dbReference>